<evidence type="ECO:0000256" key="2">
    <source>
        <dbReference type="ARBA" id="ARBA00009326"/>
    </source>
</evidence>
<dbReference type="PRINTS" id="PR00707">
    <property type="entry name" value="UBCTHYDRLASE"/>
</dbReference>
<dbReference type="SUPFAM" id="SSF54001">
    <property type="entry name" value="Cysteine proteinases"/>
    <property type="match status" value="1"/>
</dbReference>
<organism evidence="10 11">
    <name type="scientific">Pichia membranifaciens NRRL Y-2026</name>
    <dbReference type="NCBI Taxonomy" id="763406"/>
    <lineage>
        <taxon>Eukaryota</taxon>
        <taxon>Fungi</taxon>
        <taxon>Dikarya</taxon>
        <taxon>Ascomycota</taxon>
        <taxon>Saccharomycotina</taxon>
        <taxon>Pichiomycetes</taxon>
        <taxon>Pichiales</taxon>
        <taxon>Pichiaceae</taxon>
        <taxon>Pichia</taxon>
    </lineage>
</organism>
<accession>A0A1E3NDC8</accession>
<evidence type="ECO:0000256" key="7">
    <source>
        <dbReference type="PROSITE-ProRule" id="PRU01393"/>
    </source>
</evidence>
<dbReference type="GO" id="GO:0006511">
    <property type="term" value="P:ubiquitin-dependent protein catabolic process"/>
    <property type="evidence" value="ECO:0007669"/>
    <property type="project" value="UniProtKB-UniRule"/>
</dbReference>
<dbReference type="AlphaFoldDB" id="A0A1E3NDC8"/>
<dbReference type="GeneID" id="30178754"/>
<gene>
    <name evidence="10" type="ORF">PICMEDRAFT_18577</name>
</gene>
<evidence type="ECO:0000313" key="11">
    <source>
        <dbReference type="Proteomes" id="UP000094455"/>
    </source>
</evidence>
<evidence type="ECO:0000256" key="5">
    <source>
        <dbReference type="ARBA" id="ARBA00022801"/>
    </source>
</evidence>
<evidence type="ECO:0000256" key="3">
    <source>
        <dbReference type="ARBA" id="ARBA00022670"/>
    </source>
</evidence>
<keyword evidence="4 7" id="KW-0833">Ubl conjugation pathway</keyword>
<evidence type="ECO:0000313" key="10">
    <source>
        <dbReference type="EMBL" id="ODQ44122.1"/>
    </source>
</evidence>
<feature type="site" description="Important for enzyme activity" evidence="7">
    <location>
        <position position="180"/>
    </location>
</feature>
<name>A0A1E3NDC8_9ASCO</name>
<keyword evidence="3 7" id="KW-0645">Protease</keyword>
<dbReference type="EMBL" id="KV454009">
    <property type="protein sequence ID" value="ODQ44122.1"/>
    <property type="molecule type" value="Genomic_DNA"/>
</dbReference>
<sequence>MSETGEVRAVVPLESNPEVFTDFAHKLGLSPLLEFTDIFSLDDPDMLAFLPRPVQAIILLFPVTQAYEEFKNAESVEELSSDKVIWMKQIVKNACGLYALLHVLLNIQDGLIVQQSAVANFRRNLLHGNANPVTLVQNIAKELYTNYSQQGQTEAPPAEENVELHFVCFVKRPDGIYELDGRRNGPILLKKTTDENGDILSDDCINHRVKKYMSLVSGENALNFAMMGLAPSMN</sequence>
<comment type="similarity">
    <text evidence="2 7 8">Belongs to the peptidase C12 family.</text>
</comment>
<keyword evidence="5 7" id="KW-0378">Hydrolase</keyword>
<keyword evidence="11" id="KW-1185">Reference proteome</keyword>
<dbReference type="GO" id="GO:0016579">
    <property type="term" value="P:protein deubiquitination"/>
    <property type="evidence" value="ECO:0007669"/>
    <property type="project" value="TreeGrafter"/>
</dbReference>
<protein>
    <recommendedName>
        <fullName evidence="8">Ubiquitin carboxyl-terminal hydrolase</fullName>
        <ecNumber evidence="8">3.4.19.12</ecNumber>
    </recommendedName>
</protein>
<comment type="catalytic activity">
    <reaction evidence="1 7 8">
        <text>Thiol-dependent hydrolysis of ester, thioester, amide, peptide and isopeptide bonds formed by the C-terminal Gly of ubiquitin (a 76-residue protein attached to proteins as an intracellular targeting signal).</text>
        <dbReference type="EC" id="3.4.19.12"/>
    </reaction>
</comment>
<keyword evidence="6 7" id="KW-0788">Thiol protease</keyword>
<evidence type="ECO:0000256" key="6">
    <source>
        <dbReference type="ARBA" id="ARBA00022807"/>
    </source>
</evidence>
<dbReference type="FunFam" id="3.40.532.10:FF:000006">
    <property type="entry name" value="Ubiquitin carboxyl-terminal hydrolase"/>
    <property type="match status" value="1"/>
</dbReference>
<feature type="active site" description="Nucleophile" evidence="7">
    <location>
        <position position="95"/>
    </location>
</feature>
<feature type="active site" description="Proton donor" evidence="7">
    <location>
        <position position="165"/>
    </location>
</feature>
<dbReference type="GO" id="GO:0005737">
    <property type="term" value="C:cytoplasm"/>
    <property type="evidence" value="ECO:0007669"/>
    <property type="project" value="TreeGrafter"/>
</dbReference>
<dbReference type="Gene3D" id="3.40.532.10">
    <property type="entry name" value="Peptidase C12, ubiquitin carboxyl-terminal hydrolase"/>
    <property type="match status" value="1"/>
</dbReference>
<dbReference type="PROSITE" id="PS52048">
    <property type="entry name" value="UCH_DOMAIN"/>
    <property type="match status" value="1"/>
</dbReference>
<dbReference type="InterPro" id="IPR001578">
    <property type="entry name" value="Peptidase_C12_UCH"/>
</dbReference>
<evidence type="ECO:0000256" key="1">
    <source>
        <dbReference type="ARBA" id="ARBA00000707"/>
    </source>
</evidence>
<dbReference type="Proteomes" id="UP000094455">
    <property type="component" value="Unassembled WGS sequence"/>
</dbReference>
<feature type="site" description="Transition state stabilizer" evidence="7">
    <location>
        <position position="89"/>
    </location>
</feature>
<dbReference type="PANTHER" id="PTHR10589:SF17">
    <property type="entry name" value="UBIQUITIN CARBOXYL-TERMINAL HYDROLASE"/>
    <property type="match status" value="1"/>
</dbReference>
<dbReference type="STRING" id="763406.A0A1E3NDC8"/>
<evidence type="ECO:0000259" key="9">
    <source>
        <dbReference type="PROSITE" id="PS52048"/>
    </source>
</evidence>
<dbReference type="InterPro" id="IPR036959">
    <property type="entry name" value="Peptidase_C12_UCH_sf"/>
</dbReference>
<dbReference type="OrthoDB" id="427186at2759"/>
<dbReference type="EC" id="3.4.19.12" evidence="8"/>
<dbReference type="Pfam" id="PF01088">
    <property type="entry name" value="Peptidase_C12"/>
    <property type="match status" value="1"/>
</dbReference>
<reference evidence="10 11" key="1">
    <citation type="journal article" date="2016" name="Proc. Natl. Acad. Sci. U.S.A.">
        <title>Comparative genomics of biotechnologically important yeasts.</title>
        <authorList>
            <person name="Riley R."/>
            <person name="Haridas S."/>
            <person name="Wolfe K.H."/>
            <person name="Lopes M.R."/>
            <person name="Hittinger C.T."/>
            <person name="Goeker M."/>
            <person name="Salamov A.A."/>
            <person name="Wisecaver J.H."/>
            <person name="Long T.M."/>
            <person name="Calvey C.H."/>
            <person name="Aerts A.L."/>
            <person name="Barry K.W."/>
            <person name="Choi C."/>
            <person name="Clum A."/>
            <person name="Coughlan A.Y."/>
            <person name="Deshpande S."/>
            <person name="Douglass A.P."/>
            <person name="Hanson S.J."/>
            <person name="Klenk H.-P."/>
            <person name="LaButti K.M."/>
            <person name="Lapidus A."/>
            <person name="Lindquist E.A."/>
            <person name="Lipzen A.M."/>
            <person name="Meier-Kolthoff J.P."/>
            <person name="Ohm R.A."/>
            <person name="Otillar R.P."/>
            <person name="Pangilinan J.L."/>
            <person name="Peng Y."/>
            <person name="Rokas A."/>
            <person name="Rosa C.A."/>
            <person name="Scheuner C."/>
            <person name="Sibirny A.A."/>
            <person name="Slot J.C."/>
            <person name="Stielow J.B."/>
            <person name="Sun H."/>
            <person name="Kurtzman C.P."/>
            <person name="Blackwell M."/>
            <person name="Grigoriev I.V."/>
            <person name="Jeffries T.W."/>
        </authorList>
    </citation>
    <scope>NUCLEOTIDE SEQUENCE [LARGE SCALE GENOMIC DNA]</scope>
    <source>
        <strain evidence="10 11">NRRL Y-2026</strain>
    </source>
</reference>
<feature type="domain" description="UCH catalytic" evidence="9">
    <location>
        <begin position="9"/>
        <end position="231"/>
    </location>
</feature>
<evidence type="ECO:0000256" key="4">
    <source>
        <dbReference type="ARBA" id="ARBA00022786"/>
    </source>
</evidence>
<dbReference type="PANTHER" id="PTHR10589">
    <property type="entry name" value="UBIQUITIN CARBOXYL-TERMINAL HYDROLASE"/>
    <property type="match status" value="1"/>
</dbReference>
<dbReference type="InterPro" id="IPR038765">
    <property type="entry name" value="Papain-like_cys_pep_sf"/>
</dbReference>
<dbReference type="RefSeq" id="XP_019015235.1">
    <property type="nucleotide sequence ID" value="XM_019162067.1"/>
</dbReference>
<dbReference type="GO" id="GO:0004843">
    <property type="term" value="F:cysteine-type deubiquitinase activity"/>
    <property type="evidence" value="ECO:0007669"/>
    <property type="project" value="UniProtKB-UniRule"/>
</dbReference>
<evidence type="ECO:0000256" key="8">
    <source>
        <dbReference type="RuleBase" id="RU361215"/>
    </source>
</evidence>
<proteinExistence type="inferred from homology"/>